<dbReference type="SUPFAM" id="SSF56349">
    <property type="entry name" value="DNA breaking-rejoining enzymes"/>
    <property type="match status" value="1"/>
</dbReference>
<organism evidence="5 6">
    <name type="scientific">Botrimarina colliarenosi</name>
    <dbReference type="NCBI Taxonomy" id="2528001"/>
    <lineage>
        <taxon>Bacteria</taxon>
        <taxon>Pseudomonadati</taxon>
        <taxon>Planctomycetota</taxon>
        <taxon>Planctomycetia</taxon>
        <taxon>Pirellulales</taxon>
        <taxon>Lacipirellulaceae</taxon>
        <taxon>Botrimarina</taxon>
    </lineage>
</organism>
<evidence type="ECO:0000256" key="2">
    <source>
        <dbReference type="ARBA" id="ARBA00023125"/>
    </source>
</evidence>
<dbReference type="InterPro" id="IPR011010">
    <property type="entry name" value="DNA_brk_join_enz"/>
</dbReference>
<dbReference type="InterPro" id="IPR002104">
    <property type="entry name" value="Integrase_catalytic"/>
</dbReference>
<dbReference type="Gene3D" id="1.10.150.130">
    <property type="match status" value="1"/>
</dbReference>
<dbReference type="InterPro" id="IPR013762">
    <property type="entry name" value="Integrase-like_cat_sf"/>
</dbReference>
<dbReference type="GO" id="GO:0006310">
    <property type="term" value="P:DNA recombination"/>
    <property type="evidence" value="ECO:0007669"/>
    <property type="project" value="UniProtKB-KW"/>
</dbReference>
<dbReference type="EMBL" id="SJPR01000004">
    <property type="protein sequence ID" value="TWT96128.1"/>
    <property type="molecule type" value="Genomic_DNA"/>
</dbReference>
<evidence type="ECO:0000313" key="6">
    <source>
        <dbReference type="Proteomes" id="UP000317421"/>
    </source>
</evidence>
<proteinExistence type="inferred from homology"/>
<name>A0A5C6A9Y5_9BACT</name>
<dbReference type="PANTHER" id="PTHR30349:SF41">
    <property type="entry name" value="INTEGRASE_RECOMBINASE PROTEIN MJ0367-RELATED"/>
    <property type="match status" value="1"/>
</dbReference>
<dbReference type="PROSITE" id="PS51898">
    <property type="entry name" value="TYR_RECOMBINASE"/>
    <property type="match status" value="1"/>
</dbReference>
<comment type="similarity">
    <text evidence="1">Belongs to the 'phage' integrase family.</text>
</comment>
<dbReference type="AlphaFoldDB" id="A0A5C6A9Y5"/>
<feature type="domain" description="Tyr recombinase" evidence="4">
    <location>
        <begin position="155"/>
        <end position="330"/>
    </location>
</feature>
<keyword evidence="2" id="KW-0238">DNA-binding</keyword>
<dbReference type="CDD" id="cd00397">
    <property type="entry name" value="DNA_BRE_C"/>
    <property type="match status" value="1"/>
</dbReference>
<dbReference type="Pfam" id="PF00589">
    <property type="entry name" value="Phage_integrase"/>
    <property type="match status" value="1"/>
</dbReference>
<gene>
    <name evidence="5" type="primary">xerC_2</name>
    <name evidence="5" type="ORF">Pla108_32100</name>
</gene>
<dbReference type="Proteomes" id="UP000317421">
    <property type="component" value="Unassembled WGS sequence"/>
</dbReference>
<comment type="caution">
    <text evidence="5">The sequence shown here is derived from an EMBL/GenBank/DDBJ whole genome shotgun (WGS) entry which is preliminary data.</text>
</comment>
<protein>
    <submittedName>
        <fullName evidence="5">Tyrosine recombinase XerC</fullName>
    </submittedName>
</protein>
<reference evidence="5 6" key="1">
    <citation type="submission" date="2019-02" db="EMBL/GenBank/DDBJ databases">
        <title>Deep-cultivation of Planctomycetes and their phenomic and genomic characterization uncovers novel biology.</title>
        <authorList>
            <person name="Wiegand S."/>
            <person name="Jogler M."/>
            <person name="Boedeker C."/>
            <person name="Pinto D."/>
            <person name="Vollmers J."/>
            <person name="Rivas-Marin E."/>
            <person name="Kohn T."/>
            <person name="Peeters S.H."/>
            <person name="Heuer A."/>
            <person name="Rast P."/>
            <person name="Oberbeckmann S."/>
            <person name="Bunk B."/>
            <person name="Jeske O."/>
            <person name="Meyerdierks A."/>
            <person name="Storesund J.E."/>
            <person name="Kallscheuer N."/>
            <person name="Luecker S."/>
            <person name="Lage O.M."/>
            <person name="Pohl T."/>
            <person name="Merkel B.J."/>
            <person name="Hornburger P."/>
            <person name="Mueller R.-W."/>
            <person name="Bruemmer F."/>
            <person name="Labrenz M."/>
            <person name="Spormann A.M."/>
            <person name="Op Den Camp H."/>
            <person name="Overmann J."/>
            <person name="Amann R."/>
            <person name="Jetten M.S.M."/>
            <person name="Mascher T."/>
            <person name="Medema M.H."/>
            <person name="Devos D.P."/>
            <person name="Kaster A.-K."/>
            <person name="Ovreas L."/>
            <person name="Rohde M."/>
            <person name="Galperin M.Y."/>
            <person name="Jogler C."/>
        </authorList>
    </citation>
    <scope>NUCLEOTIDE SEQUENCE [LARGE SCALE GENOMIC DNA]</scope>
    <source>
        <strain evidence="5 6">Pla108</strain>
    </source>
</reference>
<evidence type="ECO:0000256" key="1">
    <source>
        <dbReference type="ARBA" id="ARBA00008857"/>
    </source>
</evidence>
<dbReference type="RefSeq" id="WP_146445911.1">
    <property type="nucleotide sequence ID" value="NZ_SJPR01000004.1"/>
</dbReference>
<evidence type="ECO:0000259" key="4">
    <source>
        <dbReference type="PROSITE" id="PS51898"/>
    </source>
</evidence>
<dbReference type="InterPro" id="IPR010998">
    <property type="entry name" value="Integrase_recombinase_N"/>
</dbReference>
<dbReference type="OrthoDB" id="255290at2"/>
<dbReference type="GO" id="GO:0015074">
    <property type="term" value="P:DNA integration"/>
    <property type="evidence" value="ECO:0007669"/>
    <property type="project" value="InterPro"/>
</dbReference>
<evidence type="ECO:0000256" key="3">
    <source>
        <dbReference type="ARBA" id="ARBA00023172"/>
    </source>
</evidence>
<evidence type="ECO:0000313" key="5">
    <source>
        <dbReference type="EMBL" id="TWT96128.1"/>
    </source>
</evidence>
<accession>A0A5C6A9Y5</accession>
<dbReference type="InterPro" id="IPR050090">
    <property type="entry name" value="Tyrosine_recombinase_XerCD"/>
</dbReference>
<dbReference type="Gene3D" id="1.10.443.10">
    <property type="entry name" value="Intergrase catalytic core"/>
    <property type="match status" value="1"/>
</dbReference>
<dbReference type="PANTHER" id="PTHR30349">
    <property type="entry name" value="PHAGE INTEGRASE-RELATED"/>
    <property type="match status" value="1"/>
</dbReference>
<dbReference type="GO" id="GO:0003677">
    <property type="term" value="F:DNA binding"/>
    <property type="evidence" value="ECO:0007669"/>
    <property type="project" value="UniProtKB-KW"/>
</dbReference>
<keyword evidence="3" id="KW-0233">DNA recombination</keyword>
<sequence length="334" mass="38466">MARRAKPWLRKGRGWYVQHHGKQIALGKDKAAAFLRYHELMQQGPCQAVAGDSFFAVCDAFLEWTHQHRAPRTYEWYVDRLGSFARSLSRSGGEIRIAAVRPLHVQQWLDENPRWGATTQRQAIVAVQRCFNWAERMGYLDRSPVRQIEKPRANVRETIIRPAEYAEILQTVGDDAFRDLLVVSWETGCRPQESLRVEGRHFDRANSRWVFPPSEAKGRRKPRLVYLPEASLAITQRRLSEFPTGPLFRNTAGRPWQAYAVNCRFQRLKKKLGRSHCLYQFRHSFATRMLESGLDALTVALLLGHSNPAMLSTTYQHLAHNPQHLLGQLSSATK</sequence>
<keyword evidence="6" id="KW-1185">Reference proteome</keyword>